<reference evidence="2" key="1">
    <citation type="journal article" date="2015" name="Nature">
        <title>Complex archaea that bridge the gap between prokaryotes and eukaryotes.</title>
        <authorList>
            <person name="Spang A."/>
            <person name="Saw J.H."/>
            <person name="Jorgensen S.L."/>
            <person name="Zaremba-Niedzwiedzka K."/>
            <person name="Martijn J."/>
            <person name="Lind A.E."/>
            <person name="van Eijk R."/>
            <person name="Schleper C."/>
            <person name="Guy L."/>
            <person name="Ettema T.J."/>
        </authorList>
    </citation>
    <scope>NUCLEOTIDE SEQUENCE</scope>
</reference>
<proteinExistence type="predicted"/>
<sequence>MKDPDWKNQDRSDFCPGCGQYLILEDCTPTKCNATNEPDYYPDHPPGYDPKNNMSYSDFCDQIEQERRHDH</sequence>
<gene>
    <name evidence="2" type="ORF">LCGC14_1358900</name>
</gene>
<name>A0A0F9NB02_9ZZZZ</name>
<evidence type="ECO:0000256" key="1">
    <source>
        <dbReference type="SAM" id="MobiDB-lite"/>
    </source>
</evidence>
<accession>A0A0F9NB02</accession>
<protein>
    <submittedName>
        <fullName evidence="2">Uncharacterized protein</fullName>
    </submittedName>
</protein>
<feature type="region of interest" description="Disordered" evidence="1">
    <location>
        <begin position="35"/>
        <end position="56"/>
    </location>
</feature>
<organism evidence="2">
    <name type="scientific">marine sediment metagenome</name>
    <dbReference type="NCBI Taxonomy" id="412755"/>
    <lineage>
        <taxon>unclassified sequences</taxon>
        <taxon>metagenomes</taxon>
        <taxon>ecological metagenomes</taxon>
    </lineage>
</organism>
<dbReference type="EMBL" id="LAZR01008477">
    <property type="protein sequence ID" value="KKM78547.1"/>
    <property type="molecule type" value="Genomic_DNA"/>
</dbReference>
<dbReference type="AlphaFoldDB" id="A0A0F9NB02"/>
<comment type="caution">
    <text evidence="2">The sequence shown here is derived from an EMBL/GenBank/DDBJ whole genome shotgun (WGS) entry which is preliminary data.</text>
</comment>
<evidence type="ECO:0000313" key="2">
    <source>
        <dbReference type="EMBL" id="KKM78547.1"/>
    </source>
</evidence>